<dbReference type="InterPro" id="IPR011059">
    <property type="entry name" value="Metal-dep_hydrolase_composite"/>
</dbReference>
<feature type="non-terminal residue" evidence="4">
    <location>
        <position position="1"/>
    </location>
</feature>
<comment type="similarity">
    <text evidence="1">Belongs to the metallo-dependent hydrolases superfamily. Hydantoinase/dihydropyrimidinase family.</text>
</comment>
<dbReference type="AlphaFoldDB" id="A0A7K5WB19"/>
<dbReference type="Proteomes" id="UP000557268">
    <property type="component" value="Unassembled WGS sequence"/>
</dbReference>
<dbReference type="GO" id="GO:0016812">
    <property type="term" value="F:hydrolase activity, acting on carbon-nitrogen (but not peptide) bonds, in cyclic amides"/>
    <property type="evidence" value="ECO:0007669"/>
    <property type="project" value="TreeGrafter"/>
</dbReference>
<dbReference type="Pfam" id="PF01979">
    <property type="entry name" value="Amidohydro_1"/>
    <property type="match status" value="1"/>
</dbReference>
<keyword evidence="5" id="KW-1185">Reference proteome</keyword>
<reference evidence="4 5" key="1">
    <citation type="submission" date="2019-09" db="EMBL/GenBank/DDBJ databases">
        <title>Bird 10,000 Genomes (B10K) Project - Family phase.</title>
        <authorList>
            <person name="Zhang G."/>
        </authorList>
    </citation>
    <scope>NUCLEOTIDE SEQUENCE [LARGE SCALE GENOMIC DNA]</scope>
    <source>
        <strain evidence="4">B10K-DU-001-70</strain>
        <tissue evidence="4">Muscle</tissue>
    </source>
</reference>
<feature type="domain" description="Amidohydrolase-related" evidence="3">
    <location>
        <begin position="3"/>
        <end position="83"/>
    </location>
</feature>
<proteinExistence type="inferred from homology"/>
<dbReference type="EMBL" id="VYXD01004976">
    <property type="protein sequence ID" value="NWU36659.1"/>
    <property type="molecule type" value="Genomic_DNA"/>
</dbReference>
<organism evidence="4 5">
    <name type="scientific">Hylia prasina</name>
    <name type="common">green hylia</name>
    <dbReference type="NCBI Taxonomy" id="208073"/>
    <lineage>
        <taxon>Eukaryota</taxon>
        <taxon>Metazoa</taxon>
        <taxon>Chordata</taxon>
        <taxon>Craniata</taxon>
        <taxon>Vertebrata</taxon>
        <taxon>Euteleostomi</taxon>
        <taxon>Archelosauria</taxon>
        <taxon>Archosauria</taxon>
        <taxon>Dinosauria</taxon>
        <taxon>Saurischia</taxon>
        <taxon>Theropoda</taxon>
        <taxon>Coelurosauria</taxon>
        <taxon>Aves</taxon>
        <taxon>Neognathae</taxon>
        <taxon>Neoaves</taxon>
        <taxon>Telluraves</taxon>
        <taxon>Australaves</taxon>
        <taxon>Passeriformes</taxon>
        <taxon>Sylvioidea</taxon>
        <taxon>Sylviidae</taxon>
        <taxon>Acrocephalinae</taxon>
        <taxon>Hylia</taxon>
    </lineage>
</organism>
<dbReference type="FunFam" id="3.20.20.140:FF:000174">
    <property type="entry name" value="Dihydropyrimidinase-related protein 2"/>
    <property type="match status" value="1"/>
</dbReference>
<protein>
    <submittedName>
        <fullName evidence="4">DPYL5 protein</fullName>
    </submittedName>
</protein>
<comment type="caution">
    <text evidence="4">The sequence shown here is derived from an EMBL/GenBank/DDBJ whole genome shotgun (WGS) entry which is preliminary data.</text>
</comment>
<accession>A0A7K5WB19</accession>
<dbReference type="SUPFAM" id="SSF51338">
    <property type="entry name" value="Composite domain of metallo-dependent hydrolases"/>
    <property type="match status" value="1"/>
</dbReference>
<gene>
    <name evidence="4" type="primary">Dpysl5_1</name>
    <name evidence="4" type="ORF">HYLPRA_R09798</name>
</gene>
<dbReference type="GO" id="GO:0005829">
    <property type="term" value="C:cytosol"/>
    <property type="evidence" value="ECO:0007669"/>
    <property type="project" value="TreeGrafter"/>
</dbReference>
<dbReference type="FunFam" id="2.30.40.10:FF:000029">
    <property type="entry name" value="Dihydropyrimidinase-related protein 5"/>
    <property type="match status" value="1"/>
</dbReference>
<dbReference type="InterPro" id="IPR006680">
    <property type="entry name" value="Amidohydro-rel"/>
</dbReference>
<evidence type="ECO:0000259" key="3">
    <source>
        <dbReference type="Pfam" id="PF01979"/>
    </source>
</evidence>
<evidence type="ECO:0000256" key="1">
    <source>
        <dbReference type="ARBA" id="ARBA00008829"/>
    </source>
</evidence>
<name>A0A7K5WB19_9SYLV</name>
<dbReference type="Gene3D" id="3.20.20.140">
    <property type="entry name" value="Metal-dependent hydrolases"/>
    <property type="match status" value="1"/>
</dbReference>
<dbReference type="PANTHER" id="PTHR11647">
    <property type="entry name" value="HYDRANTOINASE/DIHYDROPYRIMIDINASE FAMILY MEMBER"/>
    <property type="match status" value="1"/>
</dbReference>
<dbReference type="InterPro" id="IPR050378">
    <property type="entry name" value="Metallo-dep_Hydrolases_sf"/>
</dbReference>
<dbReference type="PANTHER" id="PTHR11647:SF58">
    <property type="entry name" value="DIHYDROPYRIMIDINASE-RELATED PROTEIN 5"/>
    <property type="match status" value="1"/>
</dbReference>
<feature type="non-terminal residue" evidence="4">
    <location>
        <position position="155"/>
    </location>
</feature>
<evidence type="ECO:0000256" key="2">
    <source>
        <dbReference type="SAM" id="MobiDB-lite"/>
    </source>
</evidence>
<evidence type="ECO:0000313" key="4">
    <source>
        <dbReference type="EMBL" id="NWU36659.1"/>
    </source>
</evidence>
<feature type="region of interest" description="Disordered" evidence="2">
    <location>
        <begin position="125"/>
        <end position="155"/>
    </location>
</feature>
<sequence>VGGKMDENRFVAVTSSNAAKLHNLYPRKGRIIPGADADVVVWDPEATKTISASTQVQGGDINLYENMRCHGVPLVTISRGRVVYENGVFMCAEGTGKFCPLRSFPDIAYKKLVQREKVRGRPCPCPARALPVPRGKKETGTPLADTPTRPATRHG</sequence>
<evidence type="ECO:0000313" key="5">
    <source>
        <dbReference type="Proteomes" id="UP000557268"/>
    </source>
</evidence>